<protein>
    <submittedName>
        <fullName evidence="1">Uncharacterized protein</fullName>
    </submittedName>
</protein>
<dbReference type="Proteomes" id="UP000196877">
    <property type="component" value="Chromosome"/>
</dbReference>
<evidence type="ECO:0000313" key="1">
    <source>
        <dbReference type="EMBL" id="ASB88862.1"/>
    </source>
</evidence>
<dbReference type="RefSeq" id="WP_157678834.1">
    <property type="nucleotide sequence ID" value="NZ_BORD01000005.1"/>
</dbReference>
<evidence type="ECO:0000313" key="2">
    <source>
        <dbReference type="Proteomes" id="UP000196877"/>
    </source>
</evidence>
<gene>
    <name evidence="1" type="ORF">S101395_02354</name>
</gene>
<keyword evidence="2" id="KW-1185">Reference proteome</keyword>
<organism evidence="1 2">
    <name type="scientific">Bacillus sonorensis</name>
    <dbReference type="NCBI Taxonomy" id="119858"/>
    <lineage>
        <taxon>Bacteria</taxon>
        <taxon>Bacillati</taxon>
        <taxon>Bacillota</taxon>
        <taxon>Bacilli</taxon>
        <taxon>Bacillales</taxon>
        <taxon>Bacillaceae</taxon>
        <taxon>Bacillus</taxon>
    </lineage>
</organism>
<proteinExistence type="predicted"/>
<reference evidence="1 2" key="1">
    <citation type="submission" date="2017-06" db="EMBL/GenBank/DDBJ databases">
        <title>Genome sequence of Bacillus sonorensis strain SRCM101395.</title>
        <authorList>
            <person name="Cho S.H."/>
        </authorList>
    </citation>
    <scope>NUCLEOTIDE SEQUENCE [LARGE SCALE GENOMIC DNA]</scope>
    <source>
        <strain evidence="1 2">SRCM101395</strain>
    </source>
</reference>
<sequence>MHSGSQNKMVMLNLQQSFRINENRKTAEYKLGRMNHGAEALAEQLLPQ</sequence>
<name>A0ABM6LHS2_9BACI</name>
<dbReference type="EMBL" id="CP021920">
    <property type="protein sequence ID" value="ASB88862.1"/>
    <property type="molecule type" value="Genomic_DNA"/>
</dbReference>
<accession>A0ABM6LHS2</accession>